<evidence type="ECO:0000313" key="2">
    <source>
        <dbReference type="EMBL" id="QIM50692.1"/>
    </source>
</evidence>
<dbReference type="CDD" id="cd03801">
    <property type="entry name" value="GT4_PimA-like"/>
    <property type="match status" value="1"/>
</dbReference>
<keyword evidence="3" id="KW-1185">Reference proteome</keyword>
<dbReference type="PANTHER" id="PTHR12526">
    <property type="entry name" value="GLYCOSYLTRANSFERASE"/>
    <property type="match status" value="1"/>
</dbReference>
<protein>
    <submittedName>
        <fullName evidence="2">Glycosyltransferase family 4 protein</fullName>
    </submittedName>
</protein>
<name>A0A6G8IC13_9BURK</name>
<organism evidence="2 3">
    <name type="scientific">Hydrogenophaga crocea</name>
    <dbReference type="NCBI Taxonomy" id="2716225"/>
    <lineage>
        <taxon>Bacteria</taxon>
        <taxon>Pseudomonadati</taxon>
        <taxon>Pseudomonadota</taxon>
        <taxon>Betaproteobacteria</taxon>
        <taxon>Burkholderiales</taxon>
        <taxon>Comamonadaceae</taxon>
        <taxon>Hydrogenophaga</taxon>
    </lineage>
</organism>
<dbReference type="InterPro" id="IPR028098">
    <property type="entry name" value="Glyco_trans_4-like_N"/>
</dbReference>
<dbReference type="Proteomes" id="UP000503162">
    <property type="component" value="Chromosome"/>
</dbReference>
<dbReference type="AlphaFoldDB" id="A0A6G8IC13"/>
<dbReference type="EMBL" id="CP049989">
    <property type="protein sequence ID" value="QIM50692.1"/>
    <property type="molecule type" value="Genomic_DNA"/>
</dbReference>
<dbReference type="RefSeq" id="WP_166222932.1">
    <property type="nucleotide sequence ID" value="NZ_CP049989.1"/>
</dbReference>
<keyword evidence="2" id="KW-0808">Transferase</keyword>
<dbReference type="GO" id="GO:0016757">
    <property type="term" value="F:glycosyltransferase activity"/>
    <property type="evidence" value="ECO:0007669"/>
    <property type="project" value="UniProtKB-ARBA"/>
</dbReference>
<proteinExistence type="predicted"/>
<dbReference type="Pfam" id="PF13579">
    <property type="entry name" value="Glyco_trans_4_4"/>
    <property type="match status" value="1"/>
</dbReference>
<dbReference type="KEGG" id="hcz:G9Q37_00370"/>
<gene>
    <name evidence="2" type="ORF">G9Q37_00370</name>
</gene>
<evidence type="ECO:0000313" key="3">
    <source>
        <dbReference type="Proteomes" id="UP000503162"/>
    </source>
</evidence>
<sequence length="368" mass="40421">MSVGDSFPAAGEAVIFQPEFVEFGGEERVILALSEGLHARGKPHCVLCYHDHIDLARHATLPLRVHQLRPEAGGPVKAWALRAALARIRAMGSPLPALFNIQSAMHAGLVGARHFQLRIPDTYSLLSPAPQDTVGERMRLRVRDWATGRGVRAAQQLLTNTQALSHEMHRLYGRRAQVHYLGGHGRIAGELPLRSEQEVQLLSVCRLQASKRIDWMLRALAAGDPGGPRWRLHIAGKGPEGDALQALAASLGIADRVVFHGFVSDARLEDLYRLAHVFLMPARQGFGLPAIEALYRRCAVVLNRESGVSEILEGTPWVLIAEPGEAGFAAALQTMLRRVQRPGLFDRPLPTLPTMERWAGEVIDALGW</sequence>
<reference evidence="2 3" key="1">
    <citation type="submission" date="2020-03" db="EMBL/GenBank/DDBJ databases">
        <title>Hydrogenophaga sp. nov. isolated from cyanobacterial mat.</title>
        <authorList>
            <person name="Thorat V."/>
            <person name="Kirdat K."/>
            <person name="Tiwarekar B."/>
            <person name="Costa E.D."/>
            <person name="Yadav A."/>
        </authorList>
    </citation>
    <scope>NUCLEOTIDE SEQUENCE [LARGE SCALE GENOMIC DNA]</scope>
    <source>
        <strain evidence="2 3">BA0156</strain>
    </source>
</reference>
<dbReference type="Gene3D" id="3.40.50.2000">
    <property type="entry name" value="Glycogen Phosphorylase B"/>
    <property type="match status" value="2"/>
</dbReference>
<dbReference type="SUPFAM" id="SSF53756">
    <property type="entry name" value="UDP-Glycosyltransferase/glycogen phosphorylase"/>
    <property type="match status" value="1"/>
</dbReference>
<feature type="domain" description="Glycosyltransferase subfamily 4-like N-terminal" evidence="1">
    <location>
        <begin position="24"/>
        <end position="181"/>
    </location>
</feature>
<evidence type="ECO:0000259" key="1">
    <source>
        <dbReference type="Pfam" id="PF13579"/>
    </source>
</evidence>
<dbReference type="Pfam" id="PF13692">
    <property type="entry name" value="Glyco_trans_1_4"/>
    <property type="match status" value="1"/>
</dbReference>
<accession>A0A6G8IC13</accession>